<organism evidence="10">
    <name type="scientific">uncultured Sulfurovum sp</name>
    <dbReference type="NCBI Taxonomy" id="269237"/>
    <lineage>
        <taxon>Bacteria</taxon>
        <taxon>Pseudomonadati</taxon>
        <taxon>Campylobacterota</taxon>
        <taxon>Epsilonproteobacteria</taxon>
        <taxon>Campylobacterales</taxon>
        <taxon>Sulfurovaceae</taxon>
        <taxon>Sulfurovum</taxon>
        <taxon>environmental samples</taxon>
    </lineage>
</organism>
<feature type="coiled-coil region" evidence="8">
    <location>
        <begin position="396"/>
        <end position="423"/>
    </location>
</feature>
<dbReference type="PANTHER" id="PTHR10629">
    <property type="entry name" value="CYTOSINE-SPECIFIC METHYLTRANSFERASE"/>
    <property type="match status" value="1"/>
</dbReference>
<evidence type="ECO:0000256" key="5">
    <source>
        <dbReference type="ARBA" id="ARBA00022747"/>
    </source>
</evidence>
<dbReference type="PRINTS" id="PR00105">
    <property type="entry name" value="C5METTRFRASE"/>
</dbReference>
<gene>
    <name evidence="10" type="ORF">HELGO_WM26134</name>
</gene>
<dbReference type="Gene3D" id="3.40.50.150">
    <property type="entry name" value="Vaccinia Virus protein VP39"/>
    <property type="match status" value="2"/>
</dbReference>
<name>A0A6S6UF63_9BACT</name>
<proteinExistence type="inferred from homology"/>
<keyword evidence="8" id="KW-0175">Coiled coil</keyword>
<feature type="active site" evidence="7">
    <location>
        <position position="107"/>
    </location>
</feature>
<keyword evidence="5" id="KW-0680">Restriction system</keyword>
<accession>A0A6S6UF63</accession>
<reference evidence="10" key="1">
    <citation type="submission" date="2020-01" db="EMBL/GenBank/DDBJ databases">
        <authorList>
            <person name="Meier V. D."/>
            <person name="Meier V D."/>
        </authorList>
    </citation>
    <scope>NUCLEOTIDE SEQUENCE</scope>
    <source>
        <strain evidence="10">HLG_WM_MAG_02</strain>
    </source>
</reference>
<dbReference type="GO" id="GO:0003677">
    <property type="term" value="F:DNA binding"/>
    <property type="evidence" value="ECO:0007669"/>
    <property type="project" value="TreeGrafter"/>
</dbReference>
<dbReference type="InterPro" id="IPR002052">
    <property type="entry name" value="DNA_methylase_N6_adenine_CS"/>
</dbReference>
<dbReference type="GO" id="GO:0044027">
    <property type="term" value="P:negative regulation of gene expression via chromosomal CpG island methylation"/>
    <property type="evidence" value="ECO:0007669"/>
    <property type="project" value="TreeGrafter"/>
</dbReference>
<comment type="catalytic activity">
    <reaction evidence="6">
        <text>a 2'-deoxycytidine in DNA + S-adenosyl-L-methionine = a 5-methyl-2'-deoxycytidine in DNA + S-adenosyl-L-homocysteine + H(+)</text>
        <dbReference type="Rhea" id="RHEA:13681"/>
        <dbReference type="Rhea" id="RHEA-COMP:11369"/>
        <dbReference type="Rhea" id="RHEA-COMP:11370"/>
        <dbReference type="ChEBI" id="CHEBI:15378"/>
        <dbReference type="ChEBI" id="CHEBI:57856"/>
        <dbReference type="ChEBI" id="CHEBI:59789"/>
        <dbReference type="ChEBI" id="CHEBI:85452"/>
        <dbReference type="ChEBI" id="CHEBI:85454"/>
        <dbReference type="EC" id="2.1.1.37"/>
    </reaction>
</comment>
<evidence type="ECO:0000256" key="6">
    <source>
        <dbReference type="ARBA" id="ARBA00047422"/>
    </source>
</evidence>
<dbReference type="InterPro" id="IPR011639">
    <property type="entry name" value="MethylTrfase_TaqI-like_dom"/>
</dbReference>
<keyword evidence="2 7" id="KW-0489">Methyltransferase</keyword>
<comment type="similarity">
    <text evidence="7">Belongs to the class I-like SAM-binding methyltransferase superfamily. C5-methyltransferase family.</text>
</comment>
<dbReference type="InterPro" id="IPR018117">
    <property type="entry name" value="C5_DNA_meth_AS"/>
</dbReference>
<dbReference type="GO" id="GO:0003886">
    <property type="term" value="F:DNA (cytosine-5-)-methyltransferase activity"/>
    <property type="evidence" value="ECO:0007669"/>
    <property type="project" value="UniProtKB-EC"/>
</dbReference>
<evidence type="ECO:0000256" key="1">
    <source>
        <dbReference type="ARBA" id="ARBA00011975"/>
    </source>
</evidence>
<evidence type="ECO:0000313" key="10">
    <source>
        <dbReference type="EMBL" id="CAA6826858.1"/>
    </source>
</evidence>
<dbReference type="Pfam" id="PF07669">
    <property type="entry name" value="Eco57I"/>
    <property type="match status" value="1"/>
</dbReference>
<dbReference type="SUPFAM" id="SSF53335">
    <property type="entry name" value="S-adenosyl-L-methionine-dependent methyltransferases"/>
    <property type="match status" value="2"/>
</dbReference>
<dbReference type="SUPFAM" id="SSF116734">
    <property type="entry name" value="DNA methylase specificity domain"/>
    <property type="match status" value="1"/>
</dbReference>
<dbReference type="GO" id="GO:0032259">
    <property type="term" value="P:methylation"/>
    <property type="evidence" value="ECO:0007669"/>
    <property type="project" value="UniProtKB-KW"/>
</dbReference>
<dbReference type="InterPro" id="IPR029063">
    <property type="entry name" value="SAM-dependent_MTases_sf"/>
</dbReference>
<dbReference type="Pfam" id="PF00145">
    <property type="entry name" value="DNA_methylase"/>
    <property type="match status" value="1"/>
</dbReference>
<evidence type="ECO:0000256" key="7">
    <source>
        <dbReference type="PROSITE-ProRule" id="PRU01016"/>
    </source>
</evidence>
<feature type="domain" description="Type II methyltransferase M.TaqI-like" evidence="9">
    <location>
        <begin position="535"/>
        <end position="639"/>
    </location>
</feature>
<protein>
    <recommendedName>
        <fullName evidence="1">DNA (cytosine-5-)-methyltransferase</fullName>
        <ecNumber evidence="1">2.1.1.37</ecNumber>
    </recommendedName>
</protein>
<sequence>MQIKSLFDFMDDIDNKGQNIKALTYVSLFSSAGVGCYGFKQQKFKCVATNEYLEKRLKIQQYNNKCTFSTGYIQGDISTKEIQDKIYKELDNNNVKDLDVLIATPPCQGMSVANHKKKDETKRNSLVVESIKIVDKIKPKVFVFENVRAFLNTICTDIDEVDKAISEVIKLRLGGDYNILSKIVNFKDYGANSSRTRTLVIGVRKDLVNISPYQLFPKKQKAKVLKELISDLPPLSTMGEIDKDDIYHAFRRYDKKMLAWIENIKEGQSAFDNSESHRVPHQIKDGKIVFNQNKNGDKYSRWYWDRVAPCIHTRNDILSSQSTIHPTDDRVFSIRELMKMMTIPNGFRWSEIDFKILNRLSDGEKKRFLKEEELNIRHCIGEAVPTKIFEQIASNIKEALNNKKISINEINKLIEENNFLEKDILKQFLEKNPLKLNINILYNISELSNLKRTETKAYFTREDIVFNVISKLPDFKGKKVIKILEPSVGIGNFLPQLFKRYEDIDSVILDVIDIDSNSLEILRILLQKSKIPKNFTINFINADFLLWDNKYQYDLVVGNPPFGKIIKNKELLDRYKLNSYNKKTNNLFSFFIEKSCEIAKNVSLIVPKSLINSPEFNQTRELLEQYNMQNITDYGEKAFKGVKIETISFMLDTFSKKIDTQITIESYITNSVMYQDKKYIFSNEFPYWLIYRNSFFDMVVNKMELDIYESFRDRQITKKNTLSNGKIRVLKSRNIASNSIKNIENYDCFMDEIDSFVVSKYLNQNNIILIPNLTYNPRATFLPKNSIADGSVALLRAKNNTEITSNHLEYYNTREFIEYYKIARNRGTRSLNIDNNSVKFFGLLKEI</sequence>
<dbReference type="EC" id="2.1.1.37" evidence="1"/>
<dbReference type="AlphaFoldDB" id="A0A6S6UF63"/>
<dbReference type="PROSITE" id="PS51679">
    <property type="entry name" value="SAM_MT_C5"/>
    <property type="match status" value="1"/>
</dbReference>
<dbReference type="Gene3D" id="3.90.120.10">
    <property type="entry name" value="DNA Methylase, subunit A, domain 2"/>
    <property type="match status" value="1"/>
</dbReference>
<evidence type="ECO:0000256" key="2">
    <source>
        <dbReference type="ARBA" id="ARBA00022603"/>
    </source>
</evidence>
<keyword evidence="4 7" id="KW-0949">S-adenosyl-L-methionine</keyword>
<evidence type="ECO:0000259" key="9">
    <source>
        <dbReference type="Pfam" id="PF07669"/>
    </source>
</evidence>
<dbReference type="PROSITE" id="PS00094">
    <property type="entry name" value="C5_MTASE_1"/>
    <property type="match status" value="1"/>
</dbReference>
<evidence type="ECO:0000256" key="3">
    <source>
        <dbReference type="ARBA" id="ARBA00022679"/>
    </source>
</evidence>
<dbReference type="PROSITE" id="PS00092">
    <property type="entry name" value="N6_MTASE"/>
    <property type="match status" value="1"/>
</dbReference>
<dbReference type="InterPro" id="IPR050390">
    <property type="entry name" value="C5-Methyltransferase"/>
</dbReference>
<dbReference type="EMBL" id="CACVAZ010000215">
    <property type="protein sequence ID" value="CAA6826858.1"/>
    <property type="molecule type" value="Genomic_DNA"/>
</dbReference>
<dbReference type="InterPro" id="IPR001525">
    <property type="entry name" value="C5_MeTfrase"/>
</dbReference>
<dbReference type="GO" id="GO:0009007">
    <property type="term" value="F:site-specific DNA-methyltransferase (adenine-specific) activity"/>
    <property type="evidence" value="ECO:0007669"/>
    <property type="project" value="UniProtKB-EC"/>
</dbReference>
<evidence type="ECO:0000256" key="4">
    <source>
        <dbReference type="ARBA" id="ARBA00022691"/>
    </source>
</evidence>
<evidence type="ECO:0000256" key="8">
    <source>
        <dbReference type="SAM" id="Coils"/>
    </source>
</evidence>
<dbReference type="GO" id="GO:0009307">
    <property type="term" value="P:DNA restriction-modification system"/>
    <property type="evidence" value="ECO:0007669"/>
    <property type="project" value="UniProtKB-KW"/>
</dbReference>
<keyword evidence="3 7" id="KW-0808">Transferase</keyword>
<dbReference type="PANTHER" id="PTHR10629:SF52">
    <property type="entry name" value="DNA (CYTOSINE-5)-METHYLTRANSFERASE 1"/>
    <property type="match status" value="1"/>
</dbReference>